<dbReference type="Proteomes" id="UP000248553">
    <property type="component" value="Unassembled WGS sequence"/>
</dbReference>
<dbReference type="OrthoDB" id="884581at2"/>
<evidence type="ECO:0000313" key="4">
    <source>
        <dbReference type="Proteomes" id="UP000248553"/>
    </source>
</evidence>
<organism evidence="3 4">
    <name type="scientific">Hymenobacter edaphi</name>
    <dbReference type="NCBI Taxonomy" id="2211146"/>
    <lineage>
        <taxon>Bacteria</taxon>
        <taxon>Pseudomonadati</taxon>
        <taxon>Bacteroidota</taxon>
        <taxon>Cytophagia</taxon>
        <taxon>Cytophagales</taxon>
        <taxon>Hymenobacteraceae</taxon>
        <taxon>Hymenobacter</taxon>
    </lineage>
</organism>
<dbReference type="AlphaFoldDB" id="A0A328B8M1"/>
<protein>
    <recommendedName>
        <fullName evidence="2">DUF4440 domain-containing protein</fullName>
    </recommendedName>
</protein>
<feature type="chain" id="PRO_5016446028" description="DUF4440 domain-containing protein" evidence="1">
    <location>
        <begin position="23"/>
        <end position="219"/>
    </location>
</feature>
<evidence type="ECO:0000259" key="2">
    <source>
        <dbReference type="Pfam" id="PF14534"/>
    </source>
</evidence>
<evidence type="ECO:0000313" key="3">
    <source>
        <dbReference type="EMBL" id="RAK63179.1"/>
    </source>
</evidence>
<proteinExistence type="predicted"/>
<dbReference type="SUPFAM" id="SSF54427">
    <property type="entry name" value="NTF2-like"/>
    <property type="match status" value="1"/>
</dbReference>
<sequence>MPKHLLSLLLVLTCLLAAPAWAQKKPLSAKARKARIAAAATARTKAEAARRAEATRLAANVAASEGSDAQELLRIDEALTDAILRSDAETITHLLADEYIAVNSKGLVTSKKDWLAAIANDEGHCDINKGFEFVVRVYGNTGFVIHNTSFRGQLDGAATTGEYRITRYFIRRNGKWLVAAGNTTYVVPARLTALAAAGKKAKKERKKLKNTYASEPAKR</sequence>
<comment type="caution">
    <text evidence="3">The sequence shown here is derived from an EMBL/GenBank/DDBJ whole genome shotgun (WGS) entry which is preliminary data.</text>
</comment>
<keyword evidence="1" id="KW-0732">Signal</keyword>
<keyword evidence="4" id="KW-1185">Reference proteome</keyword>
<dbReference type="Pfam" id="PF14534">
    <property type="entry name" value="DUF4440"/>
    <property type="match status" value="1"/>
</dbReference>
<dbReference type="RefSeq" id="WP_111480256.1">
    <property type="nucleotide sequence ID" value="NZ_QHKM01000010.1"/>
</dbReference>
<evidence type="ECO:0000256" key="1">
    <source>
        <dbReference type="SAM" id="SignalP"/>
    </source>
</evidence>
<gene>
    <name evidence="3" type="ORF">DLM85_21560</name>
</gene>
<reference evidence="4" key="1">
    <citation type="submission" date="2018-05" db="EMBL/GenBank/DDBJ databases">
        <authorList>
            <person name="Nie L."/>
        </authorList>
    </citation>
    <scope>NUCLEOTIDE SEQUENCE [LARGE SCALE GENOMIC DNA]</scope>
    <source>
        <strain evidence="4">NL</strain>
    </source>
</reference>
<feature type="domain" description="DUF4440" evidence="2">
    <location>
        <begin position="73"/>
        <end position="177"/>
    </location>
</feature>
<accession>A0A328B8M1</accession>
<dbReference type="InterPro" id="IPR032710">
    <property type="entry name" value="NTF2-like_dom_sf"/>
</dbReference>
<dbReference type="Gene3D" id="3.10.450.50">
    <property type="match status" value="1"/>
</dbReference>
<feature type="signal peptide" evidence="1">
    <location>
        <begin position="1"/>
        <end position="22"/>
    </location>
</feature>
<dbReference type="InterPro" id="IPR027843">
    <property type="entry name" value="DUF4440"/>
</dbReference>
<name>A0A328B8M1_9BACT</name>
<dbReference type="EMBL" id="QHKM01000010">
    <property type="protein sequence ID" value="RAK63179.1"/>
    <property type="molecule type" value="Genomic_DNA"/>
</dbReference>